<keyword evidence="7" id="KW-1015">Disulfide bond</keyword>
<evidence type="ECO:0000313" key="10">
    <source>
        <dbReference type="EMBL" id="VDI21508.1"/>
    </source>
</evidence>
<evidence type="ECO:0000259" key="9">
    <source>
        <dbReference type="SMART" id="SM00607"/>
    </source>
</evidence>
<comment type="subunit">
    <text evidence="3">Homotrimer.</text>
</comment>
<dbReference type="Gene3D" id="2.60.120.260">
    <property type="entry name" value="Galactose-binding domain-like"/>
    <property type="match status" value="1"/>
</dbReference>
<dbReference type="SMART" id="SM00607">
    <property type="entry name" value="FTP"/>
    <property type="match status" value="1"/>
</dbReference>
<dbReference type="GO" id="GO:0046872">
    <property type="term" value="F:metal ion binding"/>
    <property type="evidence" value="ECO:0007669"/>
    <property type="project" value="UniProtKB-KW"/>
</dbReference>
<keyword evidence="4" id="KW-0479">Metal-binding</keyword>
<evidence type="ECO:0000256" key="8">
    <source>
        <dbReference type="SAM" id="SignalP"/>
    </source>
</evidence>
<name>A0A8B6DK48_MYTGA</name>
<reference evidence="10" key="1">
    <citation type="submission" date="2018-11" db="EMBL/GenBank/DDBJ databases">
        <authorList>
            <person name="Alioto T."/>
            <person name="Alioto T."/>
        </authorList>
    </citation>
    <scope>NUCLEOTIDE SEQUENCE</scope>
</reference>
<evidence type="ECO:0000256" key="2">
    <source>
        <dbReference type="ARBA" id="ARBA00010147"/>
    </source>
</evidence>
<dbReference type="PANTHER" id="PTHR45713:SF6">
    <property type="entry name" value="F5_8 TYPE C DOMAIN-CONTAINING PROTEIN"/>
    <property type="match status" value="1"/>
</dbReference>
<evidence type="ECO:0000256" key="5">
    <source>
        <dbReference type="ARBA" id="ARBA00022734"/>
    </source>
</evidence>
<keyword evidence="5" id="KW-0430">Lectin</keyword>
<comment type="function">
    <text evidence="1">Acts as a defensive agent. Recognizes blood group fucosylated oligosaccharides including A, B, H and Lewis B-type antigens. Does not recognize Lewis A antigen and has low affinity for monovalent haptens.</text>
</comment>
<feature type="signal peptide" evidence="8">
    <location>
        <begin position="1"/>
        <end position="18"/>
    </location>
</feature>
<dbReference type="GO" id="GO:0010185">
    <property type="term" value="P:regulation of cellular defense response"/>
    <property type="evidence" value="ECO:0007669"/>
    <property type="project" value="UniProtKB-ARBA"/>
</dbReference>
<dbReference type="GO" id="GO:0042806">
    <property type="term" value="F:fucose binding"/>
    <property type="evidence" value="ECO:0007669"/>
    <property type="project" value="UniProtKB-ARBA"/>
</dbReference>
<evidence type="ECO:0000256" key="1">
    <source>
        <dbReference type="ARBA" id="ARBA00002219"/>
    </source>
</evidence>
<comment type="similarity">
    <text evidence="2">Belongs to the fucolectin family.</text>
</comment>
<dbReference type="Pfam" id="PF22633">
    <property type="entry name" value="F5_F8_type_C_2"/>
    <property type="match status" value="1"/>
</dbReference>
<dbReference type="GO" id="GO:0001868">
    <property type="term" value="P:regulation of complement activation, lectin pathway"/>
    <property type="evidence" value="ECO:0007669"/>
    <property type="project" value="UniProtKB-ARBA"/>
</dbReference>
<comment type="caution">
    <text evidence="10">The sequence shown here is derived from an EMBL/GenBank/DDBJ whole genome shotgun (WGS) entry which is preliminary data.</text>
</comment>
<dbReference type="EMBL" id="UYJE01003683">
    <property type="protein sequence ID" value="VDI21508.1"/>
    <property type="molecule type" value="Genomic_DNA"/>
</dbReference>
<keyword evidence="6" id="KW-0106">Calcium</keyword>
<dbReference type="PANTHER" id="PTHR45713">
    <property type="entry name" value="FTP DOMAIN-CONTAINING PROTEIN"/>
    <property type="match status" value="1"/>
</dbReference>
<sequence>MRILFVFVFLILLSIATGMNMKELLELLKKLLEEKRNEPKIKEVAYGKSCWQSSTGWDEYASRAVDGNLNTKMHTYKDQSPYWIVDLGKPYKIKRIEIFNRQHGGRSSGRRLHDLDIMVGNSSNAMHLCTHYRGPAELRAHLVLECQNDEKARYVKLMIRGIEYLHVAEVKVFALVKKYG</sequence>
<dbReference type="InterPro" id="IPR051941">
    <property type="entry name" value="BG_Antigen-Binding_Lectin"/>
</dbReference>
<dbReference type="OrthoDB" id="6162367at2759"/>
<feature type="chain" id="PRO_5032751513" description="Fucolectin tachylectin-4 pentraxin-1 domain-containing protein" evidence="8">
    <location>
        <begin position="19"/>
        <end position="180"/>
    </location>
</feature>
<evidence type="ECO:0000256" key="7">
    <source>
        <dbReference type="ARBA" id="ARBA00023157"/>
    </source>
</evidence>
<keyword evidence="8" id="KW-0732">Signal</keyword>
<keyword evidence="11" id="KW-1185">Reference proteome</keyword>
<dbReference type="AlphaFoldDB" id="A0A8B6DK48"/>
<organism evidence="10 11">
    <name type="scientific">Mytilus galloprovincialis</name>
    <name type="common">Mediterranean mussel</name>
    <dbReference type="NCBI Taxonomy" id="29158"/>
    <lineage>
        <taxon>Eukaryota</taxon>
        <taxon>Metazoa</taxon>
        <taxon>Spiralia</taxon>
        <taxon>Lophotrochozoa</taxon>
        <taxon>Mollusca</taxon>
        <taxon>Bivalvia</taxon>
        <taxon>Autobranchia</taxon>
        <taxon>Pteriomorphia</taxon>
        <taxon>Mytilida</taxon>
        <taxon>Mytiloidea</taxon>
        <taxon>Mytilidae</taxon>
        <taxon>Mytilinae</taxon>
        <taxon>Mytilus</taxon>
    </lineage>
</organism>
<dbReference type="Proteomes" id="UP000596742">
    <property type="component" value="Unassembled WGS sequence"/>
</dbReference>
<evidence type="ECO:0000256" key="3">
    <source>
        <dbReference type="ARBA" id="ARBA00011233"/>
    </source>
</evidence>
<feature type="domain" description="Fucolectin tachylectin-4 pentraxin-1" evidence="9">
    <location>
        <begin position="41"/>
        <end position="178"/>
    </location>
</feature>
<protein>
    <recommendedName>
        <fullName evidence="9">Fucolectin tachylectin-4 pentraxin-1 domain-containing protein</fullName>
    </recommendedName>
</protein>
<evidence type="ECO:0000256" key="6">
    <source>
        <dbReference type="ARBA" id="ARBA00022837"/>
    </source>
</evidence>
<evidence type="ECO:0000256" key="4">
    <source>
        <dbReference type="ARBA" id="ARBA00022723"/>
    </source>
</evidence>
<accession>A0A8B6DK48</accession>
<dbReference type="InterPro" id="IPR008979">
    <property type="entry name" value="Galactose-bd-like_sf"/>
</dbReference>
<gene>
    <name evidence="10" type="ORF">MGAL_10B066037</name>
</gene>
<evidence type="ECO:0000313" key="11">
    <source>
        <dbReference type="Proteomes" id="UP000596742"/>
    </source>
</evidence>
<dbReference type="InterPro" id="IPR006585">
    <property type="entry name" value="FTP1"/>
</dbReference>
<proteinExistence type="inferred from homology"/>
<dbReference type="SUPFAM" id="SSF49785">
    <property type="entry name" value="Galactose-binding domain-like"/>
    <property type="match status" value="1"/>
</dbReference>